<gene>
    <name evidence="1" type="ORF">GJ744_005268</name>
</gene>
<keyword evidence="2" id="KW-1185">Reference proteome</keyword>
<dbReference type="EMBL" id="JAACFV010000228">
    <property type="protein sequence ID" value="KAF7502680.1"/>
    <property type="molecule type" value="Genomic_DNA"/>
</dbReference>
<comment type="caution">
    <text evidence="1">The sequence shown here is derived from an EMBL/GenBank/DDBJ whole genome shotgun (WGS) entry which is preliminary data.</text>
</comment>
<protein>
    <submittedName>
        <fullName evidence="1">Uncharacterized protein</fullName>
    </submittedName>
</protein>
<accession>A0A8H7A4U7</accession>
<sequence length="106" mass="12443">MEPDRKILFLAELIHLAHLYSILDIASHKIERAFLEIEGLESHYHNCPLFFLEVGYYLQSEVMFMKAMEYIVGKGLLPIMSWSLKWTFDKASRSIWAIVSSQYREG</sequence>
<organism evidence="1 2">
    <name type="scientific">Endocarpon pusillum</name>
    <dbReference type="NCBI Taxonomy" id="364733"/>
    <lineage>
        <taxon>Eukaryota</taxon>
        <taxon>Fungi</taxon>
        <taxon>Dikarya</taxon>
        <taxon>Ascomycota</taxon>
        <taxon>Pezizomycotina</taxon>
        <taxon>Eurotiomycetes</taxon>
        <taxon>Chaetothyriomycetidae</taxon>
        <taxon>Verrucariales</taxon>
        <taxon>Verrucariaceae</taxon>
        <taxon>Endocarpon</taxon>
    </lineage>
</organism>
<dbReference type="Proteomes" id="UP000606974">
    <property type="component" value="Unassembled WGS sequence"/>
</dbReference>
<dbReference type="OrthoDB" id="10558949at2759"/>
<reference evidence="1" key="1">
    <citation type="submission" date="2020-02" db="EMBL/GenBank/DDBJ databases">
        <authorList>
            <person name="Palmer J.M."/>
        </authorList>
    </citation>
    <scope>NUCLEOTIDE SEQUENCE</scope>
    <source>
        <strain evidence="1">EPUS1.4</strain>
        <tissue evidence="1">Thallus</tissue>
    </source>
</reference>
<dbReference type="AlphaFoldDB" id="A0A8H7A4U7"/>
<proteinExistence type="predicted"/>
<evidence type="ECO:0000313" key="1">
    <source>
        <dbReference type="EMBL" id="KAF7502680.1"/>
    </source>
</evidence>
<name>A0A8H7A4U7_9EURO</name>
<evidence type="ECO:0000313" key="2">
    <source>
        <dbReference type="Proteomes" id="UP000606974"/>
    </source>
</evidence>